<dbReference type="Proteomes" id="UP000282656">
    <property type="component" value="Unassembled WGS sequence"/>
</dbReference>
<keyword evidence="3" id="KW-1185">Reference proteome</keyword>
<dbReference type="EMBL" id="RAWM01000281">
    <property type="protein sequence ID" value="RKH56541.1"/>
    <property type="molecule type" value="Genomic_DNA"/>
</dbReference>
<evidence type="ECO:0000313" key="2">
    <source>
        <dbReference type="EMBL" id="RKH56541.1"/>
    </source>
</evidence>
<dbReference type="AlphaFoldDB" id="A0A3A8PP86"/>
<protein>
    <submittedName>
        <fullName evidence="2">Helix-turn-helix domain-containing protein</fullName>
    </submittedName>
</protein>
<feature type="region of interest" description="Disordered" evidence="1">
    <location>
        <begin position="34"/>
        <end position="55"/>
    </location>
</feature>
<dbReference type="Pfam" id="PF13565">
    <property type="entry name" value="HTH_32"/>
    <property type="match status" value="1"/>
</dbReference>
<name>A0A3A8PP86_9BACT</name>
<evidence type="ECO:0000313" key="3">
    <source>
        <dbReference type="Proteomes" id="UP000282656"/>
    </source>
</evidence>
<gene>
    <name evidence="2" type="ORF">D7X96_39135</name>
</gene>
<dbReference type="RefSeq" id="WP_147468525.1">
    <property type="nucleotide sequence ID" value="NZ_RAWM01000281.1"/>
</dbReference>
<reference evidence="3" key="1">
    <citation type="submission" date="2018-09" db="EMBL/GenBank/DDBJ databases">
        <authorList>
            <person name="Livingstone P.G."/>
            <person name="Whitworth D.E."/>
        </authorList>
    </citation>
    <scope>NUCLEOTIDE SEQUENCE [LARGE SCALE GENOMIC DNA]</scope>
    <source>
        <strain evidence="3">AB047A</strain>
    </source>
</reference>
<organism evidence="2 3">
    <name type="scientific">Corallococcus interemptor</name>
    <dbReference type="NCBI Taxonomy" id="2316720"/>
    <lineage>
        <taxon>Bacteria</taxon>
        <taxon>Pseudomonadati</taxon>
        <taxon>Myxococcota</taxon>
        <taxon>Myxococcia</taxon>
        <taxon>Myxococcales</taxon>
        <taxon>Cystobacterineae</taxon>
        <taxon>Myxococcaceae</taxon>
        <taxon>Corallococcus</taxon>
    </lineage>
</organism>
<proteinExistence type="predicted"/>
<accession>A0A3A8PP86</accession>
<dbReference type="SUPFAM" id="SSF46689">
    <property type="entry name" value="Homeodomain-like"/>
    <property type="match status" value="1"/>
</dbReference>
<comment type="caution">
    <text evidence="2">The sequence shown here is derived from an EMBL/GenBank/DDBJ whole genome shotgun (WGS) entry which is preliminary data.</text>
</comment>
<evidence type="ECO:0000256" key="1">
    <source>
        <dbReference type="SAM" id="MobiDB-lite"/>
    </source>
</evidence>
<dbReference type="InterPro" id="IPR009057">
    <property type="entry name" value="Homeodomain-like_sf"/>
</dbReference>
<sequence>MTLALVDEAMRRGATLEAACERLGLVPRTVQRWRRPATAQDRRCGPRTSPGNRLTQAERQRILALANREEFRDMSPKQLVPALADRGEYLASESSFYRVLREAKQLAHRGRARAPVAR</sequence>
<feature type="non-terminal residue" evidence="2">
    <location>
        <position position="118"/>
    </location>
</feature>